<dbReference type="Proteomes" id="UP000035860">
    <property type="component" value="Unassembled WGS sequence"/>
</dbReference>
<accession>A0A066UP28</accession>
<dbReference type="PROSITE" id="PS50929">
    <property type="entry name" value="ABC_TM1F"/>
    <property type="match status" value="1"/>
</dbReference>
<keyword evidence="11" id="KW-1185">Reference proteome</keyword>
<keyword evidence="2 7" id="KW-0812">Transmembrane</keyword>
<comment type="caution">
    <text evidence="10">The sequence shown here is derived from an EMBL/GenBank/DDBJ whole genome shotgun (WGS) entry which is preliminary data.</text>
</comment>
<protein>
    <submittedName>
        <fullName evidence="10">Putative cysteine ABC transporter CydDC</fullName>
    </submittedName>
</protein>
<dbReference type="InterPro" id="IPR003593">
    <property type="entry name" value="AAA+_ATPase"/>
</dbReference>
<dbReference type="PANTHER" id="PTHR43394">
    <property type="entry name" value="ATP-DEPENDENT PERMEASE MDL1, MITOCHONDRIAL"/>
    <property type="match status" value="1"/>
</dbReference>
<evidence type="ECO:0000259" key="8">
    <source>
        <dbReference type="PROSITE" id="PS50893"/>
    </source>
</evidence>
<feature type="transmembrane region" description="Helical" evidence="7">
    <location>
        <begin position="169"/>
        <end position="189"/>
    </location>
</feature>
<dbReference type="AlphaFoldDB" id="A0A066UP28"/>
<dbReference type="Gene3D" id="3.40.50.300">
    <property type="entry name" value="P-loop containing nucleotide triphosphate hydrolases"/>
    <property type="match status" value="1"/>
</dbReference>
<keyword evidence="3" id="KW-0547">Nucleotide-binding</keyword>
<dbReference type="GO" id="GO:0016887">
    <property type="term" value="F:ATP hydrolysis activity"/>
    <property type="evidence" value="ECO:0007669"/>
    <property type="project" value="InterPro"/>
</dbReference>
<organism evidence="10 11">
    <name type="scientific">Moraxella bovoculi 237</name>
    <dbReference type="NCBI Taxonomy" id="743974"/>
    <lineage>
        <taxon>Bacteria</taxon>
        <taxon>Pseudomonadati</taxon>
        <taxon>Pseudomonadota</taxon>
        <taxon>Gammaproteobacteria</taxon>
        <taxon>Moraxellales</taxon>
        <taxon>Moraxellaceae</taxon>
        <taxon>Moraxella</taxon>
    </lineage>
</organism>
<dbReference type="Pfam" id="PF00005">
    <property type="entry name" value="ABC_tran"/>
    <property type="match status" value="1"/>
</dbReference>
<dbReference type="InterPro" id="IPR003439">
    <property type="entry name" value="ABC_transporter-like_ATP-bd"/>
</dbReference>
<feature type="transmembrane region" description="Helical" evidence="7">
    <location>
        <begin position="320"/>
        <end position="343"/>
    </location>
</feature>
<dbReference type="EMBL" id="AOMT01000005">
    <property type="protein sequence ID" value="KDN25973.1"/>
    <property type="molecule type" value="Genomic_DNA"/>
</dbReference>
<keyword evidence="5 7" id="KW-1133">Transmembrane helix</keyword>
<dbReference type="InterPro" id="IPR011527">
    <property type="entry name" value="ABC1_TM_dom"/>
</dbReference>
<evidence type="ECO:0000259" key="9">
    <source>
        <dbReference type="PROSITE" id="PS50929"/>
    </source>
</evidence>
<dbReference type="OrthoDB" id="6336411at2"/>
<evidence type="ECO:0000256" key="6">
    <source>
        <dbReference type="ARBA" id="ARBA00023136"/>
    </source>
</evidence>
<keyword evidence="4" id="KW-0067">ATP-binding</keyword>
<evidence type="ECO:0000256" key="7">
    <source>
        <dbReference type="SAM" id="Phobius"/>
    </source>
</evidence>
<dbReference type="Gene3D" id="1.20.1560.10">
    <property type="entry name" value="ABC transporter type 1, transmembrane domain"/>
    <property type="match status" value="1"/>
</dbReference>
<gene>
    <name evidence="10" type="ORF">MBO_02245</name>
</gene>
<dbReference type="GO" id="GO:0005886">
    <property type="term" value="C:plasma membrane"/>
    <property type="evidence" value="ECO:0007669"/>
    <property type="project" value="UniProtKB-SubCell"/>
</dbReference>
<sequence>MNGQGRQDVQGLLDKQAGHSNQTYVSKQSFRLIELFASQKVLWFIAWVLGIATVLSVLGLVMLAGWFITMASVAGIIALGSHAFNYLMPSAIIRGFAIVRTFARYGDLMVSHHAVFGLLKDLRVRFFSHWARLPLSARMNNNAMTRSSGETMQRLVRDIDVLDEFPLRVVSPLIVASVAVIVLSLLVLISLPSAVMTVVCMALSLVIAIMTLRRGITLAKTENKLIVERKNTLLNTLPALTSLLTWGRWSDAITQMNALDAKHSTHTANVLRLKRRTQALIQLIIALAVVALLAVAGQYFEQNAIVSFRVETLNSYADLNPAIILALTLGVFGLMEIISALVAEPLAYGRSVNAKERINELMMVNANEPKQTLTGSLTLTLTDVSVKMPTAVMVATGINATLSHHAPTLIIGASGAGKSTLLATLAGEIPLVGGRIQINGVDYQSVDFGRSLGFLGQGVDIFDQSLADNLRLGKPAANDDELWAVLDKVGLSDWAKSQPKGLDTPLGEYGMAISGGQGRRVALARLLLSPKSILLLDEPFAGLDSATRLRVWQSLTDMQQQGDIGVLAIATHQLWDGMNADILRVG</sequence>
<dbReference type="SUPFAM" id="SSF52540">
    <property type="entry name" value="P-loop containing nucleoside triphosphate hydrolases"/>
    <property type="match status" value="1"/>
</dbReference>
<feature type="domain" description="ABC transporter" evidence="8">
    <location>
        <begin position="379"/>
        <end position="585"/>
    </location>
</feature>
<proteinExistence type="predicted"/>
<keyword evidence="6 7" id="KW-0472">Membrane</keyword>
<dbReference type="RefSeq" id="WP_080702144.1">
    <property type="nucleotide sequence ID" value="NZ_AOMT01000005.1"/>
</dbReference>
<feature type="domain" description="ABC transmembrane type-1" evidence="9">
    <location>
        <begin position="48"/>
        <end position="346"/>
    </location>
</feature>
<name>A0A066UP28_9GAMM</name>
<evidence type="ECO:0000256" key="3">
    <source>
        <dbReference type="ARBA" id="ARBA00022741"/>
    </source>
</evidence>
<dbReference type="GO" id="GO:0015421">
    <property type="term" value="F:ABC-type oligopeptide transporter activity"/>
    <property type="evidence" value="ECO:0007669"/>
    <property type="project" value="TreeGrafter"/>
</dbReference>
<dbReference type="PANTHER" id="PTHR43394:SF1">
    <property type="entry name" value="ATP-BINDING CASSETTE SUB-FAMILY B MEMBER 10, MITOCHONDRIAL"/>
    <property type="match status" value="1"/>
</dbReference>
<evidence type="ECO:0000256" key="4">
    <source>
        <dbReference type="ARBA" id="ARBA00022840"/>
    </source>
</evidence>
<comment type="subcellular location">
    <subcellularLocation>
        <location evidence="1">Cell membrane</location>
        <topology evidence="1">Multi-pass membrane protein</topology>
    </subcellularLocation>
</comment>
<evidence type="ECO:0000256" key="5">
    <source>
        <dbReference type="ARBA" id="ARBA00022989"/>
    </source>
</evidence>
<evidence type="ECO:0000256" key="2">
    <source>
        <dbReference type="ARBA" id="ARBA00022692"/>
    </source>
</evidence>
<feature type="transmembrane region" description="Helical" evidence="7">
    <location>
        <begin position="66"/>
        <end position="87"/>
    </location>
</feature>
<feature type="transmembrane region" description="Helical" evidence="7">
    <location>
        <begin position="279"/>
        <end position="300"/>
    </location>
</feature>
<dbReference type="eggNOG" id="COG4987">
    <property type="taxonomic scope" value="Bacteria"/>
</dbReference>
<dbReference type="InterPro" id="IPR027417">
    <property type="entry name" value="P-loop_NTPase"/>
</dbReference>
<dbReference type="SUPFAM" id="SSF90123">
    <property type="entry name" value="ABC transporter transmembrane region"/>
    <property type="match status" value="1"/>
</dbReference>
<dbReference type="SMART" id="SM00382">
    <property type="entry name" value="AAA"/>
    <property type="match status" value="1"/>
</dbReference>
<evidence type="ECO:0000256" key="1">
    <source>
        <dbReference type="ARBA" id="ARBA00004651"/>
    </source>
</evidence>
<dbReference type="InterPro" id="IPR039421">
    <property type="entry name" value="Type_1_exporter"/>
</dbReference>
<reference evidence="10 11" key="1">
    <citation type="journal article" date="2014" name="Genome Announc.">
        <title>Draft Genome Sequence of Moraxella bovoculi Strain 237T (ATCC BAA-1259T) Isolated from a Calf with Infectious Bovine Keratoconjunctivitis.</title>
        <authorList>
            <person name="Calcutt M.J."/>
            <person name="Foecking M.F."/>
            <person name="Martin N.T."/>
            <person name="Mhlanga-Mutangadura T."/>
            <person name="Reilly T.J."/>
        </authorList>
    </citation>
    <scope>NUCLEOTIDE SEQUENCE [LARGE SCALE GENOMIC DNA]</scope>
    <source>
        <strain evidence="10 11">237</strain>
    </source>
</reference>
<dbReference type="GO" id="GO:0005524">
    <property type="term" value="F:ATP binding"/>
    <property type="evidence" value="ECO:0007669"/>
    <property type="project" value="UniProtKB-KW"/>
</dbReference>
<dbReference type="PROSITE" id="PS50893">
    <property type="entry name" value="ABC_TRANSPORTER_2"/>
    <property type="match status" value="1"/>
</dbReference>
<feature type="transmembrane region" description="Helical" evidence="7">
    <location>
        <begin position="195"/>
        <end position="212"/>
    </location>
</feature>
<evidence type="ECO:0000313" key="10">
    <source>
        <dbReference type="EMBL" id="KDN25973.1"/>
    </source>
</evidence>
<dbReference type="Pfam" id="PF00664">
    <property type="entry name" value="ABC_membrane"/>
    <property type="match status" value="1"/>
</dbReference>
<feature type="transmembrane region" description="Helical" evidence="7">
    <location>
        <begin position="41"/>
        <end position="60"/>
    </location>
</feature>
<evidence type="ECO:0000313" key="11">
    <source>
        <dbReference type="Proteomes" id="UP000035860"/>
    </source>
</evidence>
<dbReference type="InterPro" id="IPR036640">
    <property type="entry name" value="ABC1_TM_sf"/>
</dbReference>